<geneLocation type="mitochondrion" evidence="4"/>
<keyword evidence="4" id="KW-0255">Endonuclease</keyword>
<dbReference type="AlphaFoldDB" id="A0A386TYM4"/>
<feature type="domain" description="Homing endonuclease LAGLIDADG" evidence="3">
    <location>
        <begin position="29"/>
        <end position="102"/>
    </location>
</feature>
<keyword evidence="2" id="KW-1133">Transmembrane helix</keyword>
<dbReference type="SUPFAM" id="SSF55608">
    <property type="entry name" value="Homing endonucleases"/>
    <property type="match status" value="1"/>
</dbReference>
<keyword evidence="2" id="KW-0472">Membrane</keyword>
<dbReference type="InterPro" id="IPR004860">
    <property type="entry name" value="LAGLIDADG_dom"/>
</dbReference>
<comment type="function">
    <text evidence="1">Mitochondrial DNA endonuclease involved in intron homing.</text>
</comment>
<keyword evidence="4" id="KW-0540">Nuclease</keyword>
<sequence length="147" mass="16788">MNKNRSFDEQYNHLLLNKDKVKLNPYWVLGFVDAEGTFGSLITKSSPALTHSVKDGERVKGEKRLEKIVTRSRFSISQSTHDVFILQHIKNFFNAGYLDPKETEIDTLALAPRLRARGRGLKNVKIVLFTIIPLPKALYLFSIIILC</sequence>
<organism evidence="4">
    <name type="scientific">Termitomyces sp</name>
    <dbReference type="NCBI Taxonomy" id="1916073"/>
    <lineage>
        <taxon>Eukaryota</taxon>
        <taxon>Fungi</taxon>
        <taxon>Dikarya</taxon>
        <taxon>Basidiomycota</taxon>
        <taxon>Agaricomycotina</taxon>
        <taxon>Agaricomycetes</taxon>
        <taxon>Agaricomycetidae</taxon>
        <taxon>Agaricales</taxon>
        <taxon>Tricholomatineae</taxon>
        <taxon>Lyophyllaceae</taxon>
        <taxon>Termitomyces</taxon>
    </lineage>
</organism>
<evidence type="ECO:0000313" key="5">
    <source>
        <dbReference type="EMBL" id="AYE93261.1"/>
    </source>
</evidence>
<proteinExistence type="predicted"/>
<evidence type="ECO:0000256" key="1">
    <source>
        <dbReference type="ARBA" id="ARBA00002670"/>
    </source>
</evidence>
<reference evidence="4" key="1">
    <citation type="submission" date="2018-08" db="EMBL/GenBank/DDBJ databases">
        <title>Comparative mitochondrial genomics of the basidiomycete Termitomyces.</title>
        <authorList>
            <person name="Nieuwenhuis M."/>
        </authorList>
    </citation>
    <scope>NUCLEOTIDE SEQUENCE</scope>
    <source>
        <strain evidence="4">Mi166</strain>
    </source>
</reference>
<gene>
    <name evidence="5" type="ORF">C0995_000062</name>
    <name evidence="4" type="ORF">C0995_000075</name>
</gene>
<evidence type="ECO:0000256" key="2">
    <source>
        <dbReference type="SAM" id="Phobius"/>
    </source>
</evidence>
<evidence type="ECO:0000313" key="4">
    <source>
        <dbReference type="EMBL" id="AYE93231.1"/>
    </source>
</evidence>
<keyword evidence="2" id="KW-0812">Transmembrane</keyword>
<dbReference type="Gene3D" id="3.10.28.10">
    <property type="entry name" value="Homing endonucleases"/>
    <property type="match status" value="1"/>
</dbReference>
<dbReference type="EMBL" id="MH725795">
    <property type="protein sequence ID" value="AYE93261.1"/>
    <property type="molecule type" value="Genomic_DNA"/>
</dbReference>
<dbReference type="EMBL" id="MH725795">
    <property type="protein sequence ID" value="AYE93231.1"/>
    <property type="molecule type" value="Genomic_DNA"/>
</dbReference>
<keyword evidence="4" id="KW-0378">Hydrolase</keyword>
<feature type="transmembrane region" description="Helical" evidence="2">
    <location>
        <begin position="126"/>
        <end position="146"/>
    </location>
</feature>
<accession>A0A386TYM4</accession>
<evidence type="ECO:0000259" key="3">
    <source>
        <dbReference type="Pfam" id="PF00961"/>
    </source>
</evidence>
<dbReference type="Pfam" id="PF00961">
    <property type="entry name" value="LAGLIDADG_1"/>
    <property type="match status" value="1"/>
</dbReference>
<dbReference type="GO" id="GO:0004519">
    <property type="term" value="F:endonuclease activity"/>
    <property type="evidence" value="ECO:0007669"/>
    <property type="project" value="UniProtKB-KW"/>
</dbReference>
<keyword evidence="4" id="KW-0496">Mitochondrion</keyword>
<protein>
    <submittedName>
        <fullName evidence="4">LAGLIDADG homing endonuclease</fullName>
    </submittedName>
</protein>
<name>A0A386TYM4_9AGAR</name>
<dbReference type="InterPro" id="IPR027434">
    <property type="entry name" value="Homing_endonucl"/>
</dbReference>